<dbReference type="PANTHER" id="PTHR46554:SF2">
    <property type="entry name" value="TFIIS N-TERMINAL DOMAIN-CONTAINING PROTEIN"/>
    <property type="match status" value="1"/>
</dbReference>
<protein>
    <recommendedName>
        <fullName evidence="6">TFIIS N-terminal domain-containing protein</fullName>
    </recommendedName>
</protein>
<name>A0ABD3QU72_9STRA</name>
<dbReference type="PANTHER" id="PTHR46554">
    <property type="entry name" value="MEDIATOR OF RNA POLYMERASE II TRANSCRIPTION SUBUNIT 26A-RELATED"/>
    <property type="match status" value="1"/>
</dbReference>
<dbReference type="AlphaFoldDB" id="A0ABD3QU72"/>
<reference evidence="7 8" key="1">
    <citation type="journal article" date="2020" name="G3 (Bethesda)">
        <title>Improved Reference Genome for Cyclotella cryptica CCMP332, a Model for Cell Wall Morphogenesis, Salinity Adaptation, and Lipid Production in Diatoms (Bacillariophyta).</title>
        <authorList>
            <person name="Roberts W.R."/>
            <person name="Downey K.M."/>
            <person name="Ruck E.C."/>
            <person name="Traller J.C."/>
            <person name="Alverson A.J."/>
        </authorList>
    </citation>
    <scope>NUCLEOTIDE SEQUENCE [LARGE SCALE GENOMIC DNA]</scope>
    <source>
        <strain evidence="7 8">CCMP332</strain>
    </source>
</reference>
<evidence type="ECO:0000313" key="8">
    <source>
        <dbReference type="Proteomes" id="UP001516023"/>
    </source>
</evidence>
<dbReference type="InterPro" id="IPR035441">
    <property type="entry name" value="TFIIS/LEDGF_dom_sf"/>
</dbReference>
<dbReference type="EMBL" id="JABMIG020000010">
    <property type="protein sequence ID" value="KAL3804018.1"/>
    <property type="molecule type" value="Genomic_DNA"/>
</dbReference>
<comment type="subcellular location">
    <subcellularLocation>
        <location evidence="1 4">Nucleus</location>
    </subcellularLocation>
</comment>
<dbReference type="Proteomes" id="UP001516023">
    <property type="component" value="Unassembled WGS sequence"/>
</dbReference>
<dbReference type="InterPro" id="IPR003617">
    <property type="entry name" value="TFIIS/CRSP70_N_sub"/>
</dbReference>
<keyword evidence="2 4" id="KW-0539">Nucleus</keyword>
<dbReference type="PROSITE" id="PS50084">
    <property type="entry name" value="KH_TYPE_1"/>
    <property type="match status" value="1"/>
</dbReference>
<evidence type="ECO:0000256" key="2">
    <source>
        <dbReference type="ARBA" id="ARBA00023242"/>
    </source>
</evidence>
<dbReference type="Gene3D" id="1.20.930.10">
    <property type="entry name" value="Conserved domain common to transcription factors TFIIS, elongin A, CRSP70"/>
    <property type="match status" value="2"/>
</dbReference>
<dbReference type="Gene3D" id="3.30.1370.10">
    <property type="entry name" value="K Homology domain, type 1"/>
    <property type="match status" value="1"/>
</dbReference>
<sequence>MYYSVLYLTKITPRHSHKSRTLKHSIKSQCDDNSRNRQLTTTPLYSVTIMQASTTAARMKLHPEQCQNLPFPVGCHVWYDLRPGRHDDGGVINGGIGADPSGVDLESTIGTEEYNDILVKKWGYLLDVEGSASTSVAAESKDTKDPSHQTMSFSSGFVSGAYLDLAASTILYEVTPIANSAMFDDSKKSFSECKLFLEKELVYCPGSLVHVIPHDISDKSTCAEENLIPGEVLLCRLRSIDVSADTSNTEATKEVIQIKTAFAKENHRIFRLHKPPTDSQHVSTIMQLLQRLHTITMDNETLMSTNIGASISTLKSYENGEVARLASLILEKWRAVKNSDDLLKKVLVIKQTLAALSVDSSSDQPPERQHKEIISALHSLNNITVNLKTLKKTRIGMIVSKLKVHTDTTISMMANDLIKGWKAIASKEEQMSQPINHEKTHTDESYTYVYTIKVLHDDGCFHVENDVSMDRFKYRHDDNQPTPLALSGPTSLAVAKTTHNHCFSEDRVDISNANAAIDQCTCPLASPSTLTVSDTTPDQSSQGGMYKRKPSFFDDQEKRLEQSPKRSCSKRDAHFAASTPTEQSECERHIVTNSNLLHSSDHYNEEDGVSLSTKKDSRHALAETSSSPYTKNTSNCVKIPIRIAHISHILGPNGEIVQDIQRKTGCIIDIRGKGHIRRGFETSNEPLHAKITGDTHGAIEAARGMIRAIIHEIDGCSSNDPNEAEAFSIEKSSPERTSVIELNKRQNSSFEPLDQTNNGVIGSTNLKSVYCRLYFPPWLVYDDPTKARLHHYLQNNVLSISRIGFRTKCTIEIGEWKRTGTPFHHYDPTHLFIQSNDNSSFFHAKLNISRAKEDVENILIGYIHNDGSKGRLFYDMAISCSFLHGYITENSKSVHQRNPFSDAKNREYIDVVELPYFNNPTTNSKEFSGHFLICKHAGILREVRHRTGCTIKICGDMFNVPVKYCDPYVFVYGEEKHRVDEAVNIIVNAIKDKLRTSSDLKWKEDGEHRFYSLKIHKR</sequence>
<keyword evidence="8" id="KW-1185">Reference proteome</keyword>
<dbReference type="GO" id="GO:0003723">
    <property type="term" value="F:RNA binding"/>
    <property type="evidence" value="ECO:0007669"/>
    <property type="project" value="UniProtKB-UniRule"/>
</dbReference>
<evidence type="ECO:0000256" key="1">
    <source>
        <dbReference type="ARBA" id="ARBA00004123"/>
    </source>
</evidence>
<evidence type="ECO:0000256" key="5">
    <source>
        <dbReference type="SAM" id="MobiDB-lite"/>
    </source>
</evidence>
<feature type="region of interest" description="Disordered" evidence="5">
    <location>
        <begin position="528"/>
        <end position="630"/>
    </location>
</feature>
<feature type="domain" description="TFIIS N-terminal" evidence="6">
    <location>
        <begin position="267"/>
        <end position="340"/>
    </location>
</feature>
<dbReference type="InterPro" id="IPR017923">
    <property type="entry name" value="TFIIS_N"/>
</dbReference>
<dbReference type="InterPro" id="IPR055256">
    <property type="entry name" value="KH_1_KHDC4/BBP-like"/>
</dbReference>
<feature type="compositionally biased region" description="Polar residues" evidence="5">
    <location>
        <begin position="528"/>
        <end position="543"/>
    </location>
</feature>
<dbReference type="InterPro" id="IPR036612">
    <property type="entry name" value="KH_dom_type_1_sf"/>
</dbReference>
<dbReference type="SMART" id="SM00509">
    <property type="entry name" value="TFS2N"/>
    <property type="match status" value="2"/>
</dbReference>
<evidence type="ECO:0000256" key="4">
    <source>
        <dbReference type="PROSITE-ProRule" id="PRU00649"/>
    </source>
</evidence>
<accession>A0ABD3QU72</accession>
<dbReference type="InterPro" id="IPR004087">
    <property type="entry name" value="KH_dom"/>
</dbReference>
<dbReference type="SUPFAM" id="SSF47676">
    <property type="entry name" value="Conserved domain common to transcription factors TFIIS, elongin A, CRSP70"/>
    <property type="match status" value="2"/>
</dbReference>
<comment type="caution">
    <text evidence="7">The sequence shown here is derived from an EMBL/GenBank/DDBJ whole genome shotgun (WGS) entry which is preliminary data.</text>
</comment>
<dbReference type="SMART" id="SM00322">
    <property type="entry name" value="KH"/>
    <property type="match status" value="1"/>
</dbReference>
<proteinExistence type="predicted"/>
<dbReference type="PROSITE" id="PS51319">
    <property type="entry name" value="TFIIS_N"/>
    <property type="match status" value="2"/>
</dbReference>
<organism evidence="7 8">
    <name type="scientific">Cyclotella cryptica</name>
    <dbReference type="NCBI Taxonomy" id="29204"/>
    <lineage>
        <taxon>Eukaryota</taxon>
        <taxon>Sar</taxon>
        <taxon>Stramenopiles</taxon>
        <taxon>Ochrophyta</taxon>
        <taxon>Bacillariophyta</taxon>
        <taxon>Coscinodiscophyceae</taxon>
        <taxon>Thalassiosirophycidae</taxon>
        <taxon>Stephanodiscales</taxon>
        <taxon>Stephanodiscaceae</taxon>
        <taxon>Cyclotella</taxon>
    </lineage>
</organism>
<keyword evidence="3" id="KW-0694">RNA-binding</keyword>
<dbReference type="SUPFAM" id="SSF54791">
    <property type="entry name" value="Eukaryotic type KH-domain (KH-domain type I)"/>
    <property type="match status" value="1"/>
</dbReference>
<evidence type="ECO:0000313" key="7">
    <source>
        <dbReference type="EMBL" id="KAL3804018.1"/>
    </source>
</evidence>
<feature type="compositionally biased region" description="Basic and acidic residues" evidence="5">
    <location>
        <begin position="551"/>
        <end position="574"/>
    </location>
</feature>
<evidence type="ECO:0000259" key="6">
    <source>
        <dbReference type="PROSITE" id="PS51319"/>
    </source>
</evidence>
<dbReference type="Pfam" id="PF08711">
    <property type="entry name" value="Med26"/>
    <property type="match status" value="2"/>
</dbReference>
<feature type="domain" description="TFIIS N-terminal" evidence="6">
    <location>
        <begin position="350"/>
        <end position="428"/>
    </location>
</feature>
<dbReference type="GO" id="GO:0005634">
    <property type="term" value="C:nucleus"/>
    <property type="evidence" value="ECO:0007669"/>
    <property type="project" value="UniProtKB-SubCell"/>
</dbReference>
<evidence type="ECO:0000256" key="3">
    <source>
        <dbReference type="PROSITE-ProRule" id="PRU00117"/>
    </source>
</evidence>
<dbReference type="Pfam" id="PF22675">
    <property type="entry name" value="KH-I_KHDC4-BBP"/>
    <property type="match status" value="1"/>
</dbReference>
<gene>
    <name evidence="7" type="ORF">HJC23_006409</name>
</gene>